<dbReference type="InterPro" id="IPR022637">
    <property type="entry name" value="DNA_polIII_beta_cen"/>
</dbReference>
<dbReference type="SUPFAM" id="SSF55979">
    <property type="entry name" value="DNA clamp"/>
    <property type="match status" value="1"/>
</dbReference>
<feature type="domain" description="DNA polymerase III beta sliding clamp central" evidence="1">
    <location>
        <begin position="12"/>
        <end position="80"/>
    </location>
</feature>
<reference evidence="3" key="1">
    <citation type="journal article" date="2019" name="Int. J. Syst. Evol. Microbiol.">
        <title>The Global Catalogue of Microorganisms (GCM) 10K type strain sequencing project: providing services to taxonomists for standard genome sequencing and annotation.</title>
        <authorList>
            <consortium name="The Broad Institute Genomics Platform"/>
            <consortium name="The Broad Institute Genome Sequencing Center for Infectious Disease"/>
            <person name="Wu L."/>
            <person name="Ma J."/>
        </authorList>
    </citation>
    <scope>NUCLEOTIDE SEQUENCE [LARGE SCALE GENOMIC DNA]</scope>
    <source>
        <strain evidence="3">JCM 16949</strain>
    </source>
</reference>
<evidence type="ECO:0000313" key="2">
    <source>
        <dbReference type="EMBL" id="GAA3730458.1"/>
    </source>
</evidence>
<comment type="caution">
    <text evidence="2">The sequence shown here is derived from an EMBL/GenBank/DDBJ whole genome shotgun (WGS) entry which is preliminary data.</text>
</comment>
<dbReference type="Gene3D" id="3.10.150.10">
    <property type="entry name" value="DNA Polymerase III, subunit A, domain 2"/>
    <property type="match status" value="1"/>
</dbReference>
<keyword evidence="3" id="KW-1185">Reference proteome</keyword>
<organism evidence="2 3">
    <name type="scientific">Leifsonella bigeumensis</name>
    <dbReference type="NCBI Taxonomy" id="433643"/>
    <lineage>
        <taxon>Bacteria</taxon>
        <taxon>Bacillati</taxon>
        <taxon>Actinomycetota</taxon>
        <taxon>Actinomycetes</taxon>
        <taxon>Micrococcales</taxon>
        <taxon>Microbacteriaceae</taxon>
        <taxon>Leifsonella</taxon>
    </lineage>
</organism>
<accession>A0ABP7F355</accession>
<evidence type="ECO:0000313" key="3">
    <source>
        <dbReference type="Proteomes" id="UP001501004"/>
    </source>
</evidence>
<gene>
    <name evidence="2" type="ORF">GCM10022239_03800</name>
</gene>
<dbReference type="Gene3D" id="3.70.10.10">
    <property type="match status" value="1"/>
</dbReference>
<dbReference type="Pfam" id="PF02767">
    <property type="entry name" value="DNA_pol3_beta_2"/>
    <property type="match status" value="1"/>
</dbReference>
<proteinExistence type="predicted"/>
<dbReference type="RefSeq" id="WP_344753130.1">
    <property type="nucleotide sequence ID" value="NZ_BAABAE010000001.1"/>
</dbReference>
<protein>
    <recommendedName>
        <fullName evidence="1">DNA polymerase III beta sliding clamp central domain-containing protein</fullName>
    </recommendedName>
</protein>
<evidence type="ECO:0000259" key="1">
    <source>
        <dbReference type="Pfam" id="PF02767"/>
    </source>
</evidence>
<sequence length="223" mass="24608">MSTITLSREQARYLVDVALSAASTDDVTPVICGAHITVEDGKLRVVCTDRYRAHTALLKAEKIDGDLDFIIPRDALQWLKANYTYFGSSMRDFQRVTIEVTPHPDGPPSTGPGEVVVTVQEFEAADANSVRWKGKHIRGNFPPVIKLIETARDAEAVLATPRLRLDYLSRMSALSRLGRQDSPWVKCTSNTNPNKPGPVYVSWRDGSGVYAEALIQPNLEPTA</sequence>
<dbReference type="Proteomes" id="UP001501004">
    <property type="component" value="Unassembled WGS sequence"/>
</dbReference>
<dbReference type="EMBL" id="BAABAE010000001">
    <property type="protein sequence ID" value="GAA3730458.1"/>
    <property type="molecule type" value="Genomic_DNA"/>
</dbReference>
<name>A0ABP7F355_9MICO</name>
<dbReference type="InterPro" id="IPR046938">
    <property type="entry name" value="DNA_clamp_sf"/>
</dbReference>